<protein>
    <submittedName>
        <fullName evidence="6">Uncharacterized protein</fullName>
    </submittedName>
</protein>
<dbReference type="EMBL" id="CAOQHR010000007">
    <property type="protein sequence ID" value="CAI6337819.1"/>
    <property type="molecule type" value="Genomic_DNA"/>
</dbReference>
<feature type="transmembrane region" description="Helical" evidence="5">
    <location>
        <begin position="252"/>
        <end position="272"/>
    </location>
</feature>
<proteinExistence type="predicted"/>
<feature type="transmembrane region" description="Helical" evidence="5">
    <location>
        <begin position="217"/>
        <end position="237"/>
    </location>
</feature>
<feature type="transmembrane region" description="Helical" evidence="5">
    <location>
        <begin position="25"/>
        <end position="43"/>
    </location>
</feature>
<keyword evidence="2 5" id="KW-0812">Transmembrane</keyword>
<keyword evidence="4 5" id="KW-0472">Membrane</keyword>
<sequence>MSQQMRPSLDDPNAWVPYRYHPSRTAAIVFIVAFSLTTILHTAQLIRKKTWYFIPMVVGGIFEVVGFVGRALSTNDLWALGPFIMQSLLLLVAPALFAASIYIILGRVILLVDGDKLSLIRQRWLTKIFVTGDVISFVVQAGGGGIQAAGTLDLLHLGEKVIIVGLFLQLAFFGFFIVVAAIFHRRLAKLETNASHQSSQVAAGPALGSSGLPWKRYLYTLYIASALIMIRSIFRVVEYLQGNNGFLLRREYFLYIFDALLMFLVMALFNWIHPSGITDLYQKRLADATSYDMDDTRERYMGYSGAPKREETHAEASHP</sequence>
<evidence type="ECO:0000256" key="3">
    <source>
        <dbReference type="ARBA" id="ARBA00022989"/>
    </source>
</evidence>
<dbReference type="Pfam" id="PF04479">
    <property type="entry name" value="RTA1"/>
    <property type="match status" value="1"/>
</dbReference>
<comment type="caution">
    <text evidence="6">The sequence shown here is derived from an EMBL/GenBank/DDBJ whole genome shotgun (WGS) entry which is preliminary data.</text>
</comment>
<organism evidence="6 7">
    <name type="scientific">Periconia digitata</name>
    <dbReference type="NCBI Taxonomy" id="1303443"/>
    <lineage>
        <taxon>Eukaryota</taxon>
        <taxon>Fungi</taxon>
        <taxon>Dikarya</taxon>
        <taxon>Ascomycota</taxon>
        <taxon>Pezizomycotina</taxon>
        <taxon>Dothideomycetes</taxon>
        <taxon>Pleosporomycetidae</taxon>
        <taxon>Pleosporales</taxon>
        <taxon>Massarineae</taxon>
        <taxon>Periconiaceae</taxon>
        <taxon>Periconia</taxon>
    </lineage>
</organism>
<gene>
    <name evidence="6" type="ORF">PDIGIT_LOCUS10934</name>
</gene>
<feature type="transmembrane region" description="Helical" evidence="5">
    <location>
        <begin position="124"/>
        <end position="149"/>
    </location>
</feature>
<evidence type="ECO:0000256" key="4">
    <source>
        <dbReference type="ARBA" id="ARBA00023136"/>
    </source>
</evidence>
<dbReference type="PANTHER" id="PTHR31465:SF1">
    <property type="entry name" value="PROTEIN RTA1-RELATED"/>
    <property type="match status" value="1"/>
</dbReference>
<evidence type="ECO:0000256" key="5">
    <source>
        <dbReference type="SAM" id="Phobius"/>
    </source>
</evidence>
<evidence type="ECO:0000256" key="1">
    <source>
        <dbReference type="ARBA" id="ARBA00004141"/>
    </source>
</evidence>
<comment type="subcellular location">
    <subcellularLocation>
        <location evidence="1">Membrane</location>
        <topology evidence="1">Multi-pass membrane protein</topology>
    </subcellularLocation>
</comment>
<dbReference type="Proteomes" id="UP001152607">
    <property type="component" value="Unassembled WGS sequence"/>
</dbReference>
<keyword evidence="7" id="KW-1185">Reference proteome</keyword>
<dbReference type="GO" id="GO:0016020">
    <property type="term" value="C:membrane"/>
    <property type="evidence" value="ECO:0007669"/>
    <property type="project" value="UniProtKB-SubCell"/>
</dbReference>
<dbReference type="PANTHER" id="PTHR31465">
    <property type="entry name" value="PROTEIN RTA1-RELATED"/>
    <property type="match status" value="1"/>
</dbReference>
<evidence type="ECO:0000256" key="2">
    <source>
        <dbReference type="ARBA" id="ARBA00022692"/>
    </source>
</evidence>
<feature type="transmembrane region" description="Helical" evidence="5">
    <location>
        <begin position="88"/>
        <end position="112"/>
    </location>
</feature>
<dbReference type="OrthoDB" id="3358017at2759"/>
<keyword evidence="3 5" id="KW-1133">Transmembrane helix</keyword>
<name>A0A9W4XMW8_9PLEO</name>
<reference evidence="6" key="1">
    <citation type="submission" date="2023-01" db="EMBL/GenBank/DDBJ databases">
        <authorList>
            <person name="Van Ghelder C."/>
            <person name="Rancurel C."/>
        </authorList>
    </citation>
    <scope>NUCLEOTIDE SEQUENCE</scope>
    <source>
        <strain evidence="6">CNCM I-4278</strain>
    </source>
</reference>
<dbReference type="InterPro" id="IPR007568">
    <property type="entry name" value="RTA1"/>
</dbReference>
<feature type="transmembrane region" description="Helical" evidence="5">
    <location>
        <begin position="161"/>
        <end position="183"/>
    </location>
</feature>
<feature type="transmembrane region" description="Helical" evidence="5">
    <location>
        <begin position="50"/>
        <end position="68"/>
    </location>
</feature>
<evidence type="ECO:0000313" key="7">
    <source>
        <dbReference type="Proteomes" id="UP001152607"/>
    </source>
</evidence>
<dbReference type="AlphaFoldDB" id="A0A9W4XMW8"/>
<accession>A0A9W4XMW8</accession>
<evidence type="ECO:0000313" key="6">
    <source>
        <dbReference type="EMBL" id="CAI6337819.1"/>
    </source>
</evidence>